<reference evidence="3 4" key="1">
    <citation type="submission" date="2019-09" db="EMBL/GenBank/DDBJ databases">
        <title>Actinomadura physcomitrii sp. nov., a novel actinomycete isolated from moss [Physcomitrium sphaericum (Ludw) Fuernr].</title>
        <authorList>
            <person name="Liu C."/>
            <person name="Zhuang X."/>
        </authorList>
    </citation>
    <scope>NUCLEOTIDE SEQUENCE [LARGE SCALE GENOMIC DNA]</scope>
    <source>
        <strain evidence="3 4">CYP1-1B</strain>
    </source>
</reference>
<feature type="domain" description="Bacterial EndoU nuclease" evidence="2">
    <location>
        <begin position="82"/>
        <end position="203"/>
    </location>
</feature>
<evidence type="ECO:0000313" key="3">
    <source>
        <dbReference type="EMBL" id="KAB2369601.1"/>
    </source>
</evidence>
<accession>A0A6L3VI36</accession>
<dbReference type="Proteomes" id="UP000483004">
    <property type="component" value="Unassembled WGS sequence"/>
</dbReference>
<keyword evidence="1" id="KW-0472">Membrane</keyword>
<evidence type="ECO:0000256" key="1">
    <source>
        <dbReference type="SAM" id="Phobius"/>
    </source>
</evidence>
<dbReference type="InterPro" id="IPR029501">
    <property type="entry name" value="EndoU_bac"/>
</dbReference>
<dbReference type="EMBL" id="WBMR01000163">
    <property type="protein sequence ID" value="KAB2369601.1"/>
    <property type="molecule type" value="Genomic_DNA"/>
</dbReference>
<dbReference type="OrthoDB" id="9809490at2"/>
<gene>
    <name evidence="3" type="ORF">F9B16_36695</name>
</gene>
<evidence type="ECO:0000259" key="2">
    <source>
        <dbReference type="Pfam" id="PF14436"/>
    </source>
</evidence>
<protein>
    <submittedName>
        <fullName evidence="3">EndoU domain-containing protein</fullName>
    </submittedName>
</protein>
<keyword evidence="1" id="KW-1133">Transmembrane helix</keyword>
<dbReference type="AlphaFoldDB" id="A0A6L3VI36"/>
<organism evidence="3 4">
    <name type="scientific">Actinomadura montaniterrae</name>
    <dbReference type="NCBI Taxonomy" id="1803903"/>
    <lineage>
        <taxon>Bacteria</taxon>
        <taxon>Bacillati</taxon>
        <taxon>Actinomycetota</taxon>
        <taxon>Actinomycetes</taxon>
        <taxon>Streptosporangiales</taxon>
        <taxon>Thermomonosporaceae</taxon>
        <taxon>Actinomadura</taxon>
    </lineage>
</organism>
<keyword evidence="1" id="KW-0812">Transmembrane</keyword>
<keyword evidence="4" id="KW-1185">Reference proteome</keyword>
<evidence type="ECO:0000313" key="4">
    <source>
        <dbReference type="Proteomes" id="UP000483004"/>
    </source>
</evidence>
<sequence>MADGMARRIELRPRECAPIPRGGCPRSGGRPAGRPRVTAITLAVLVLIFTAFPLRRGGTAKAGLGIFEDAVRWMRKRVQRSRGHHHVFLGEVRKVDGAWRPSGYHHRFMGVDQKGRRVVDIDGTGPAGTYRGRVEMQGPDGQWYRKTARSSFFPDNWTPRKVGEAIDEAFANSSPVTASWRNGRYTRWRGTGHGITIEGSYKKSTPNKWDSGWPVI</sequence>
<proteinExistence type="predicted"/>
<name>A0A6L3VI36_9ACTN</name>
<dbReference type="GO" id="GO:0004519">
    <property type="term" value="F:endonuclease activity"/>
    <property type="evidence" value="ECO:0007669"/>
    <property type="project" value="InterPro"/>
</dbReference>
<dbReference type="Pfam" id="PF14436">
    <property type="entry name" value="EndoU_bacteria"/>
    <property type="match status" value="1"/>
</dbReference>
<comment type="caution">
    <text evidence="3">The sequence shown here is derived from an EMBL/GenBank/DDBJ whole genome shotgun (WGS) entry which is preliminary data.</text>
</comment>
<feature type="transmembrane region" description="Helical" evidence="1">
    <location>
        <begin position="37"/>
        <end position="54"/>
    </location>
</feature>
<dbReference type="RefSeq" id="WP_151544824.1">
    <property type="nucleotide sequence ID" value="NZ_WBMR01000163.1"/>
</dbReference>